<dbReference type="GO" id="GO:0005886">
    <property type="term" value="C:plasma membrane"/>
    <property type="evidence" value="ECO:0007669"/>
    <property type="project" value="UniProtKB-SubCell"/>
</dbReference>
<feature type="transmembrane region" description="Helical" evidence="6">
    <location>
        <begin position="127"/>
        <end position="147"/>
    </location>
</feature>
<evidence type="ECO:0000256" key="4">
    <source>
        <dbReference type="ARBA" id="ARBA00022989"/>
    </source>
</evidence>
<evidence type="ECO:0000256" key="5">
    <source>
        <dbReference type="ARBA" id="ARBA00023136"/>
    </source>
</evidence>
<dbReference type="InterPro" id="IPR001851">
    <property type="entry name" value="ABC_transp_permease"/>
</dbReference>
<feature type="transmembrane region" description="Helical" evidence="6">
    <location>
        <begin position="311"/>
        <end position="327"/>
    </location>
</feature>
<dbReference type="AlphaFoldDB" id="A0A5C5XDP0"/>
<feature type="transmembrane region" description="Helical" evidence="6">
    <location>
        <begin position="99"/>
        <end position="120"/>
    </location>
</feature>
<dbReference type="EMBL" id="SJPG01000001">
    <property type="protein sequence ID" value="TWT60423.1"/>
    <property type="molecule type" value="Genomic_DNA"/>
</dbReference>
<keyword evidence="4 6" id="KW-1133">Transmembrane helix</keyword>
<keyword evidence="5 6" id="KW-0472">Membrane</keyword>
<organism evidence="7 8">
    <name type="scientific">Rubinisphaera italica</name>
    <dbReference type="NCBI Taxonomy" id="2527969"/>
    <lineage>
        <taxon>Bacteria</taxon>
        <taxon>Pseudomonadati</taxon>
        <taxon>Planctomycetota</taxon>
        <taxon>Planctomycetia</taxon>
        <taxon>Planctomycetales</taxon>
        <taxon>Planctomycetaceae</taxon>
        <taxon>Rubinisphaera</taxon>
    </lineage>
</organism>
<dbReference type="Proteomes" id="UP000316095">
    <property type="component" value="Unassembled WGS sequence"/>
</dbReference>
<comment type="subcellular location">
    <subcellularLocation>
        <location evidence="1">Cell membrane</location>
        <topology evidence="1">Multi-pass membrane protein</topology>
    </subcellularLocation>
</comment>
<keyword evidence="8" id="KW-1185">Reference proteome</keyword>
<feature type="transmembrane region" description="Helical" evidence="6">
    <location>
        <begin position="228"/>
        <end position="246"/>
    </location>
</feature>
<comment type="caution">
    <text evidence="7">The sequence shown here is derived from an EMBL/GenBank/DDBJ whole genome shotgun (WGS) entry which is preliminary data.</text>
</comment>
<proteinExistence type="predicted"/>
<evidence type="ECO:0000256" key="2">
    <source>
        <dbReference type="ARBA" id="ARBA00022475"/>
    </source>
</evidence>
<gene>
    <name evidence="7" type="primary">rbsC_1</name>
    <name evidence="7" type="ORF">Pan54_11370</name>
</gene>
<evidence type="ECO:0000313" key="7">
    <source>
        <dbReference type="EMBL" id="TWT60423.1"/>
    </source>
</evidence>
<sequence length="332" mass="34806">MRSEAQRWLLNMLSAIGPLIALGVVVLLFGVADQYQENGGNFLTVSNFQSVSRNTATVAVAALGMTFIIISGGIDLSAGTGMALCATVLAFALKADYSAVVSIGLCLLTGCLCGLINGLLISFLRMIPFIVTLGTMSIYLGIAKLIAKETTVRPNRLEQVPEWLRQFTSTRDDALLLGLPVGVWVALGLAILVAGVLRYTVFSRHVFAMGSNESTARLCGVHIARTKILVYVIGGLFVGIAGLFLFSRLTVGNPTSGTGMELQIIAAVVIGGGSLNGGSGTVLGTLAGAGIMAVIQSGCTQLSISNPMQEMILGAIIITAVFIDQIRHRRSE</sequence>
<feature type="transmembrane region" description="Helical" evidence="6">
    <location>
        <begin position="174"/>
        <end position="197"/>
    </location>
</feature>
<feature type="transmembrane region" description="Helical" evidence="6">
    <location>
        <begin position="12"/>
        <end position="31"/>
    </location>
</feature>
<dbReference type="OrthoDB" id="9813906at2"/>
<evidence type="ECO:0000256" key="3">
    <source>
        <dbReference type="ARBA" id="ARBA00022692"/>
    </source>
</evidence>
<reference evidence="7 8" key="1">
    <citation type="submission" date="2019-02" db="EMBL/GenBank/DDBJ databases">
        <title>Deep-cultivation of Planctomycetes and their phenomic and genomic characterization uncovers novel biology.</title>
        <authorList>
            <person name="Wiegand S."/>
            <person name="Jogler M."/>
            <person name="Boedeker C."/>
            <person name="Pinto D."/>
            <person name="Vollmers J."/>
            <person name="Rivas-Marin E."/>
            <person name="Kohn T."/>
            <person name="Peeters S.H."/>
            <person name="Heuer A."/>
            <person name="Rast P."/>
            <person name="Oberbeckmann S."/>
            <person name="Bunk B."/>
            <person name="Jeske O."/>
            <person name="Meyerdierks A."/>
            <person name="Storesund J.E."/>
            <person name="Kallscheuer N."/>
            <person name="Luecker S."/>
            <person name="Lage O.M."/>
            <person name="Pohl T."/>
            <person name="Merkel B.J."/>
            <person name="Hornburger P."/>
            <person name="Mueller R.-W."/>
            <person name="Bruemmer F."/>
            <person name="Labrenz M."/>
            <person name="Spormann A.M."/>
            <person name="Op Den Camp H."/>
            <person name="Overmann J."/>
            <person name="Amann R."/>
            <person name="Jetten M.S.M."/>
            <person name="Mascher T."/>
            <person name="Medema M.H."/>
            <person name="Devos D.P."/>
            <person name="Kaster A.-K."/>
            <person name="Ovreas L."/>
            <person name="Rohde M."/>
            <person name="Galperin M.Y."/>
            <person name="Jogler C."/>
        </authorList>
    </citation>
    <scope>NUCLEOTIDE SEQUENCE [LARGE SCALE GENOMIC DNA]</scope>
    <source>
        <strain evidence="7 8">Pan54</strain>
    </source>
</reference>
<dbReference type="CDD" id="cd06579">
    <property type="entry name" value="TM_PBP1_transp_AraH_like"/>
    <property type="match status" value="1"/>
</dbReference>
<keyword evidence="2" id="KW-1003">Cell membrane</keyword>
<name>A0A5C5XDP0_9PLAN</name>
<dbReference type="Pfam" id="PF02653">
    <property type="entry name" value="BPD_transp_2"/>
    <property type="match status" value="1"/>
</dbReference>
<dbReference type="GO" id="GO:0022857">
    <property type="term" value="F:transmembrane transporter activity"/>
    <property type="evidence" value="ECO:0007669"/>
    <property type="project" value="InterPro"/>
</dbReference>
<dbReference type="RefSeq" id="WP_146502551.1">
    <property type="nucleotide sequence ID" value="NZ_SJPG01000001.1"/>
</dbReference>
<accession>A0A5C5XDP0</accession>
<evidence type="ECO:0000256" key="1">
    <source>
        <dbReference type="ARBA" id="ARBA00004651"/>
    </source>
</evidence>
<feature type="transmembrane region" description="Helical" evidence="6">
    <location>
        <begin position="51"/>
        <end position="69"/>
    </location>
</feature>
<dbReference type="PANTHER" id="PTHR32196">
    <property type="entry name" value="ABC TRANSPORTER PERMEASE PROTEIN YPHD-RELATED-RELATED"/>
    <property type="match status" value="1"/>
</dbReference>
<dbReference type="PANTHER" id="PTHR32196:SF72">
    <property type="entry name" value="RIBOSE IMPORT PERMEASE PROTEIN RBSC"/>
    <property type="match status" value="1"/>
</dbReference>
<protein>
    <submittedName>
        <fullName evidence="7">Ribose transport system permease protein RbsC</fullName>
    </submittedName>
</protein>
<evidence type="ECO:0000256" key="6">
    <source>
        <dbReference type="SAM" id="Phobius"/>
    </source>
</evidence>
<keyword evidence="3 6" id="KW-0812">Transmembrane</keyword>
<evidence type="ECO:0000313" key="8">
    <source>
        <dbReference type="Proteomes" id="UP000316095"/>
    </source>
</evidence>